<dbReference type="PRINTS" id="PR00722">
    <property type="entry name" value="CHYMOTRYPSIN"/>
</dbReference>
<evidence type="ECO:0000256" key="7">
    <source>
        <dbReference type="SAM" id="SignalP"/>
    </source>
</evidence>
<dbReference type="EMBL" id="MTYJ01000026">
    <property type="protein sequence ID" value="OQV21036.1"/>
    <property type="molecule type" value="Genomic_DNA"/>
</dbReference>
<evidence type="ECO:0000256" key="3">
    <source>
        <dbReference type="ARBA" id="ARBA00022729"/>
    </source>
</evidence>
<keyword evidence="9" id="KW-0812">Transmembrane</keyword>
<keyword evidence="5" id="KW-0325">Glycoprotein</keyword>
<feature type="signal peptide" evidence="7">
    <location>
        <begin position="1"/>
        <end position="25"/>
    </location>
</feature>
<comment type="subcellular location">
    <subcellularLocation>
        <location evidence="1">Secreted</location>
    </subcellularLocation>
</comment>
<dbReference type="InterPro" id="IPR001314">
    <property type="entry name" value="Peptidase_S1A"/>
</dbReference>
<dbReference type="OrthoDB" id="10059102at2759"/>
<dbReference type="PROSITE" id="PS00135">
    <property type="entry name" value="TRYPSIN_SER"/>
    <property type="match status" value="1"/>
</dbReference>
<keyword evidence="4" id="KW-1015">Disulfide bond</keyword>
<keyword evidence="6" id="KW-0720">Serine protease</keyword>
<dbReference type="PANTHER" id="PTHR24252">
    <property type="entry name" value="ACROSIN-RELATED"/>
    <property type="match status" value="1"/>
</dbReference>
<evidence type="ECO:0000256" key="1">
    <source>
        <dbReference type="ARBA" id="ARBA00004613"/>
    </source>
</evidence>
<name>A0A1W0X0S0_HYPEX</name>
<dbReference type="GO" id="GO:0004252">
    <property type="term" value="F:serine-type endopeptidase activity"/>
    <property type="evidence" value="ECO:0007669"/>
    <property type="project" value="InterPro"/>
</dbReference>
<organism evidence="9 10">
    <name type="scientific">Hypsibius exemplaris</name>
    <name type="common">Freshwater tardigrade</name>
    <dbReference type="NCBI Taxonomy" id="2072580"/>
    <lineage>
        <taxon>Eukaryota</taxon>
        <taxon>Metazoa</taxon>
        <taxon>Ecdysozoa</taxon>
        <taxon>Tardigrada</taxon>
        <taxon>Eutardigrada</taxon>
        <taxon>Parachela</taxon>
        <taxon>Hypsibioidea</taxon>
        <taxon>Hypsibiidae</taxon>
        <taxon>Hypsibius</taxon>
    </lineage>
</organism>
<dbReference type="InterPro" id="IPR043504">
    <property type="entry name" value="Peptidase_S1_PA_chymotrypsin"/>
</dbReference>
<dbReference type="PROSITE" id="PS50240">
    <property type="entry name" value="TRYPSIN_DOM"/>
    <property type="match status" value="1"/>
</dbReference>
<proteinExistence type="predicted"/>
<dbReference type="Gene3D" id="2.40.10.10">
    <property type="entry name" value="Trypsin-like serine proteases"/>
    <property type="match status" value="1"/>
</dbReference>
<dbReference type="PROSITE" id="PS00134">
    <property type="entry name" value="TRYPSIN_HIS"/>
    <property type="match status" value="1"/>
</dbReference>
<evidence type="ECO:0000256" key="5">
    <source>
        <dbReference type="ARBA" id="ARBA00023180"/>
    </source>
</evidence>
<dbReference type="InterPro" id="IPR001254">
    <property type="entry name" value="Trypsin_dom"/>
</dbReference>
<evidence type="ECO:0000256" key="2">
    <source>
        <dbReference type="ARBA" id="ARBA00022525"/>
    </source>
</evidence>
<feature type="chain" id="PRO_5012754554" evidence="7">
    <location>
        <begin position="26"/>
        <end position="407"/>
    </location>
</feature>
<keyword evidence="10" id="KW-1185">Reference proteome</keyword>
<dbReference type="GO" id="GO:0005576">
    <property type="term" value="C:extracellular region"/>
    <property type="evidence" value="ECO:0007669"/>
    <property type="project" value="UniProtKB-SubCell"/>
</dbReference>
<dbReference type="Proteomes" id="UP000192578">
    <property type="component" value="Unassembled WGS sequence"/>
</dbReference>
<keyword evidence="6 9" id="KW-0645">Protease</keyword>
<comment type="caution">
    <text evidence="9">The sequence shown here is derived from an EMBL/GenBank/DDBJ whole genome shotgun (WGS) entry which is preliminary data.</text>
</comment>
<evidence type="ECO:0000313" key="9">
    <source>
        <dbReference type="EMBL" id="OQV21036.1"/>
    </source>
</evidence>
<dbReference type="AlphaFoldDB" id="A0A1W0X0S0"/>
<reference evidence="10" key="1">
    <citation type="submission" date="2017-01" db="EMBL/GenBank/DDBJ databases">
        <title>Comparative genomics of anhydrobiosis in the tardigrade Hypsibius dujardini.</title>
        <authorList>
            <person name="Yoshida Y."/>
            <person name="Koutsovoulos G."/>
            <person name="Laetsch D."/>
            <person name="Stevens L."/>
            <person name="Kumar S."/>
            <person name="Horikawa D."/>
            <person name="Ishino K."/>
            <person name="Komine S."/>
            <person name="Tomita M."/>
            <person name="Blaxter M."/>
            <person name="Arakawa K."/>
        </authorList>
    </citation>
    <scope>NUCLEOTIDE SEQUENCE [LARGE SCALE GENOMIC DNA]</scope>
    <source>
        <strain evidence="10">Z151</strain>
    </source>
</reference>
<accession>A0A1W0X0S0</accession>
<dbReference type="InterPro" id="IPR018114">
    <property type="entry name" value="TRYPSIN_HIS"/>
</dbReference>
<evidence type="ECO:0000259" key="8">
    <source>
        <dbReference type="PROSITE" id="PS50240"/>
    </source>
</evidence>
<dbReference type="PANTHER" id="PTHR24252:SF18">
    <property type="entry name" value="OVOCHYMASE 1"/>
    <property type="match status" value="1"/>
</dbReference>
<dbReference type="Pfam" id="PF00089">
    <property type="entry name" value="Trypsin"/>
    <property type="match status" value="1"/>
</dbReference>
<keyword evidence="6" id="KW-0378">Hydrolase</keyword>
<keyword evidence="2" id="KW-0964">Secreted</keyword>
<keyword evidence="3 7" id="KW-0732">Signal</keyword>
<gene>
    <name evidence="9" type="ORF">BV898_05109</name>
</gene>
<dbReference type="FunFam" id="2.40.10.10:FF:000054">
    <property type="entry name" value="Complement C1r subcomponent"/>
    <property type="match status" value="1"/>
</dbReference>
<evidence type="ECO:0000313" key="10">
    <source>
        <dbReference type="Proteomes" id="UP000192578"/>
    </source>
</evidence>
<dbReference type="InterPro" id="IPR009003">
    <property type="entry name" value="Peptidase_S1_PA"/>
</dbReference>
<dbReference type="SUPFAM" id="SSF50494">
    <property type="entry name" value="Trypsin-like serine proteases"/>
    <property type="match status" value="1"/>
</dbReference>
<evidence type="ECO:0000256" key="4">
    <source>
        <dbReference type="ARBA" id="ARBA00023157"/>
    </source>
</evidence>
<dbReference type="SMART" id="SM00020">
    <property type="entry name" value="Tryp_SPc"/>
    <property type="match status" value="1"/>
</dbReference>
<dbReference type="GO" id="GO:0006508">
    <property type="term" value="P:proteolysis"/>
    <property type="evidence" value="ECO:0007669"/>
    <property type="project" value="UniProtKB-KW"/>
</dbReference>
<feature type="domain" description="Peptidase S1" evidence="8">
    <location>
        <begin position="143"/>
        <end position="403"/>
    </location>
</feature>
<dbReference type="CDD" id="cd00190">
    <property type="entry name" value="Tryp_SPc"/>
    <property type="match status" value="1"/>
</dbReference>
<evidence type="ECO:0000256" key="6">
    <source>
        <dbReference type="RuleBase" id="RU363034"/>
    </source>
</evidence>
<keyword evidence="9" id="KW-0472">Membrane</keyword>
<sequence length="407" mass="42948">MGILSRSCCFALLVGLICVLTRAFADDIMEGKGKSGNNAAAGQVVRLKQTLQSGASAKNPLKKCGVPGVGIPQDFFLSSGKKMQVAVTNESHDKVSEAAVNSVNRLMEAFLNNNQPSTEDVFPRRKRESAENMTRRMQVEPTIVGGFDALPNQICWQAKLTIDLSGIGTASCGATIIGKRTLLTAAHCTLNPFVSGAKVQFKAESVVAQIGAMNRNFNQFNPGVDATNCAVNINAARIVTHPDYDQQTGDNDVALIILSSPIDMKKSCACSLCLRDQSPSVGDVCVVSGTGDETDGGKGNRFPVPLKWVRVAVLENNGGGNCAVGTASDGRRTDLNNFICAGDIVGEDSCQGDSGGPLFCLDQASQSFYSAGIVSFGDGCATGVGGQYTKTQQYLPWIKLNAFPDVL</sequence>
<dbReference type="InterPro" id="IPR033116">
    <property type="entry name" value="TRYPSIN_SER"/>
</dbReference>
<protein>
    <submittedName>
        <fullName evidence="9">Transmembrane protease serine 9</fullName>
    </submittedName>
</protein>